<dbReference type="RefSeq" id="WP_044825051.1">
    <property type="nucleotide sequence ID" value="NZ_CP009687.1"/>
</dbReference>
<dbReference type="KEGG" id="cace:CACET_c21940"/>
<gene>
    <name evidence="1" type="ORF">CACET_c21940</name>
</gene>
<name>A0A0D8I9S5_9CLOT</name>
<dbReference type="Pfam" id="PF04471">
    <property type="entry name" value="Mrr_cat"/>
    <property type="match status" value="1"/>
</dbReference>
<keyword evidence="2" id="KW-1185">Reference proteome</keyword>
<protein>
    <submittedName>
        <fullName evidence="1">Restriction endonuclease</fullName>
    </submittedName>
</protein>
<dbReference type="Proteomes" id="UP000035704">
    <property type="component" value="Chromosome"/>
</dbReference>
<dbReference type="EMBL" id="CP009687">
    <property type="protein sequence ID" value="AKL95640.1"/>
    <property type="molecule type" value="Genomic_DNA"/>
</dbReference>
<dbReference type="GO" id="GO:0009307">
    <property type="term" value="P:DNA restriction-modification system"/>
    <property type="evidence" value="ECO:0007669"/>
    <property type="project" value="InterPro"/>
</dbReference>
<dbReference type="STRING" id="84022.CACET_c21940"/>
<dbReference type="Gene3D" id="3.40.1350.10">
    <property type="match status" value="1"/>
</dbReference>
<organism evidence="1 2">
    <name type="scientific">Clostridium aceticum</name>
    <dbReference type="NCBI Taxonomy" id="84022"/>
    <lineage>
        <taxon>Bacteria</taxon>
        <taxon>Bacillati</taxon>
        <taxon>Bacillota</taxon>
        <taxon>Clostridia</taxon>
        <taxon>Eubacteriales</taxon>
        <taxon>Clostridiaceae</taxon>
        <taxon>Clostridium</taxon>
    </lineage>
</organism>
<keyword evidence="1" id="KW-0540">Nuclease</keyword>
<keyword evidence="1" id="KW-0255">Endonuclease</keyword>
<dbReference type="InterPro" id="IPR011335">
    <property type="entry name" value="Restrct_endonuc-II-like"/>
</dbReference>
<dbReference type="PATRIC" id="fig|84022.5.peg.515"/>
<keyword evidence="1" id="KW-0378">Hydrolase</keyword>
<evidence type="ECO:0000313" key="2">
    <source>
        <dbReference type="Proteomes" id="UP000035704"/>
    </source>
</evidence>
<dbReference type="InterPro" id="IPR011856">
    <property type="entry name" value="tRNA_endonuc-like_dom_sf"/>
</dbReference>
<proteinExistence type="predicted"/>
<dbReference type="AlphaFoldDB" id="A0A0D8I9S5"/>
<dbReference type="GO" id="GO:0003677">
    <property type="term" value="F:DNA binding"/>
    <property type="evidence" value="ECO:0007669"/>
    <property type="project" value="InterPro"/>
</dbReference>
<sequence length="334" mass="39821">MKVIETVLEDMKEKYLKYKENRSNSRRFKAFYNSSKEDKRGSLAKVIDYLLVRIFIFFAIFVVAYYRTNYIHTATIIAIFFLTIYHIFSINLRKEKLAYLKKEKRKVIACEKTYKEILNKTVEEMKEYTVEIFQKRGFGEIQCLEHNHNSILLEALYQDKKVMILCCMYKNNFDVDLKDLREFLCQLINKNIKSGIFITTSDFTQDCYSFLDQLSEKYKMLLINKDKFLDIIEASEMFPSEEEIDEVIENKISKTKKNWEKYKSAAFCNTKTKGYLLLSVYLAITAVYIPYTKYYMIVASILLFLTLVTLLGYFRNKNKVEEDWKSIDKLFQNL</sequence>
<dbReference type="SUPFAM" id="SSF52980">
    <property type="entry name" value="Restriction endonuclease-like"/>
    <property type="match status" value="1"/>
</dbReference>
<accession>A0A0D8I9S5</accession>
<dbReference type="InterPro" id="IPR007560">
    <property type="entry name" value="Restrct_endonuc_IV_Mrr"/>
</dbReference>
<reference evidence="1 2" key="1">
    <citation type="submission" date="2014-10" db="EMBL/GenBank/DDBJ databases">
        <title>Genome sequence of Clostridium aceticum DSM 1496.</title>
        <authorList>
            <person name="Poehlein A."/>
            <person name="Schiel-Bengelsdorf B."/>
            <person name="Gottschalk G."/>
            <person name="Duerre P."/>
            <person name="Daniel R."/>
        </authorList>
    </citation>
    <scope>NUCLEOTIDE SEQUENCE [LARGE SCALE GENOMIC DNA]</scope>
    <source>
        <strain evidence="1 2">DSM 1496</strain>
    </source>
</reference>
<dbReference type="GO" id="GO:0004519">
    <property type="term" value="F:endonuclease activity"/>
    <property type="evidence" value="ECO:0007669"/>
    <property type="project" value="UniProtKB-KW"/>
</dbReference>
<dbReference type="OrthoDB" id="1950674at2"/>
<evidence type="ECO:0000313" key="1">
    <source>
        <dbReference type="EMBL" id="AKL95640.1"/>
    </source>
</evidence>